<dbReference type="Proteomes" id="UP001207626">
    <property type="component" value="Unassembled WGS sequence"/>
</dbReference>
<organism evidence="4 5">
    <name type="scientific">Paenibacillus apiarius</name>
    <dbReference type="NCBI Taxonomy" id="46240"/>
    <lineage>
        <taxon>Bacteria</taxon>
        <taxon>Bacillati</taxon>
        <taxon>Bacillota</taxon>
        <taxon>Bacilli</taxon>
        <taxon>Bacillales</taxon>
        <taxon>Paenibacillaceae</taxon>
        <taxon>Paenibacillus</taxon>
    </lineage>
</organism>
<proteinExistence type="inferred from homology"/>
<dbReference type="RefSeq" id="WP_087435928.1">
    <property type="nucleotide sequence ID" value="NZ_JAMDLV010000002.1"/>
</dbReference>
<name>A0ABT4E097_9BACL</name>
<dbReference type="GO" id="GO:0016740">
    <property type="term" value="F:transferase activity"/>
    <property type="evidence" value="ECO:0007669"/>
    <property type="project" value="UniProtKB-KW"/>
</dbReference>
<evidence type="ECO:0000256" key="1">
    <source>
        <dbReference type="ARBA" id="ARBA00007154"/>
    </source>
</evidence>
<dbReference type="InterPro" id="IPR014388">
    <property type="entry name" value="3-oxoacid_CoA-transferase"/>
</dbReference>
<comment type="similarity">
    <text evidence="1 3">Belongs to the 3-oxoacid CoA-transferase family.</text>
</comment>
<accession>A0ABT4E097</accession>
<dbReference type="PANTHER" id="PTHR43293">
    <property type="entry name" value="ACETATE COA-TRANSFERASE YDIF"/>
    <property type="match status" value="1"/>
</dbReference>
<keyword evidence="5" id="KW-1185">Reference proteome</keyword>
<dbReference type="PIRSF" id="PIRSF000858">
    <property type="entry name" value="SCOT-t"/>
    <property type="match status" value="1"/>
</dbReference>
<gene>
    <name evidence="4" type="ORF">M5X09_25735</name>
</gene>
<evidence type="ECO:0000313" key="5">
    <source>
        <dbReference type="Proteomes" id="UP001207626"/>
    </source>
</evidence>
<dbReference type="SUPFAM" id="SSF100950">
    <property type="entry name" value="NagB/RpiA/CoA transferase-like"/>
    <property type="match status" value="2"/>
</dbReference>
<dbReference type="PANTHER" id="PTHR43293:SF1">
    <property type="entry name" value="ACETATE COA-TRANSFERASE YDIF"/>
    <property type="match status" value="1"/>
</dbReference>
<dbReference type="Pfam" id="PF01144">
    <property type="entry name" value="CoA_trans"/>
    <property type="match status" value="1"/>
</dbReference>
<dbReference type="InterPro" id="IPR004165">
    <property type="entry name" value="CoA_trans_fam_I"/>
</dbReference>
<protein>
    <submittedName>
        <fullName evidence="4">Acyl CoA:acetate/3-ketoacid CoA transferase</fullName>
    </submittedName>
</protein>
<keyword evidence="2 3" id="KW-0808">Transferase</keyword>
<comment type="caution">
    <text evidence="4">The sequence shown here is derived from an EMBL/GenBank/DDBJ whole genome shotgun (WGS) entry which is preliminary data.</text>
</comment>
<reference evidence="4 5" key="1">
    <citation type="submission" date="2022-05" db="EMBL/GenBank/DDBJ databases">
        <title>Genome Sequencing of Bee-Associated Microbes.</title>
        <authorList>
            <person name="Dunlap C."/>
        </authorList>
    </citation>
    <scope>NUCLEOTIDE SEQUENCE [LARGE SCALE GENOMIC DNA]</scope>
    <source>
        <strain evidence="4 5">NRRL NRS-1438</strain>
    </source>
</reference>
<evidence type="ECO:0000256" key="3">
    <source>
        <dbReference type="PIRNR" id="PIRNR000858"/>
    </source>
</evidence>
<evidence type="ECO:0000313" key="4">
    <source>
        <dbReference type="EMBL" id="MCY9523022.1"/>
    </source>
</evidence>
<dbReference type="Gene3D" id="3.40.1080.10">
    <property type="entry name" value="Glutaconate Coenzyme A-transferase"/>
    <property type="match status" value="2"/>
</dbReference>
<dbReference type="SMART" id="SM00882">
    <property type="entry name" value="CoA_trans"/>
    <property type="match status" value="2"/>
</dbReference>
<evidence type="ECO:0000256" key="2">
    <source>
        <dbReference type="ARBA" id="ARBA00022679"/>
    </source>
</evidence>
<sequence>MNGVPIMPKARAPWQGVRFMNAHEAVRLIADGTTVGIGGFAGCANPEALTAALERRYLTDAAPSALTIVYAAGQGDGVARGANHLAYEGLVKRVIGGHWGLAPRLGALALANRIEAYNIPQGVIVHLYRDIAAGRCGTVTHVGLHTFVDPRAEGGKLNEATREELVELVQLGGREQLLYRAFPIHTALLRGTTADERGNISMEREAVTLEMLALALAARNSGGLVIAQVERKVPAGSLDPKRVIIPGVFVDAVVLAEPEEHAMTFAEHYNPAYAGGDSASRAELPPMDRDERLVIARRALQEIPPHSVVNLGIGLPEGVGYAAWEAGRGDLTLLLESGPIGGTPARGLSFGASAHPEAIIDQPSQFDFFDGGGLDVACLGMAEADAQGNVNVSRYGGKLTGCGGFINISQNAKKLVFCSTFTAGGLQVEFTDGGLRIVREGRHRKFVRQVEHLTFNAAYAAARGIEVLYVTERAVFRLSRGELELIEVAQGIDIEEHIIAQMDVQPRIDPQLTTMAAELFR</sequence>
<dbReference type="InterPro" id="IPR037171">
    <property type="entry name" value="NagB/RpiA_transferase-like"/>
</dbReference>
<dbReference type="EMBL" id="JAMDLW010000058">
    <property type="protein sequence ID" value="MCY9523022.1"/>
    <property type="molecule type" value="Genomic_DNA"/>
</dbReference>